<sequence>MTKGFVDAGFEPVLAVENNHAAAASYANNFGAEHVSWGRVEDLDDKACAADVVIGGPPCQGFSQLGSRDPGDPRNKLWREFMDVVLLAGAKAFVIENVSRFSHSWEFKMLASEVEEGRLKEYKIEHDTLNAANFGVPQKRLRAFIVGVHKDIIGARKKGDEPWMPTPTHSRLADPLPGLGLRWRTLRDALGNIPTKVETTDLPSGSTIEFLGKPVPGLFSGFDLHFGRNPTQLSLERYRHVPPGGNRKNLPIDLMAECWKKHQSGAGDVMGRLEWDQPSVTIRTEFFKPEKGRYLHPEHHSEDLKAPGNRPLTHLEAALIQGFDLETKWCGSKTEIARQIGNAVPPPLARAIAEEVRALLV</sequence>
<dbReference type="GO" id="GO:0032259">
    <property type="term" value="P:methylation"/>
    <property type="evidence" value="ECO:0007669"/>
    <property type="project" value="UniProtKB-KW"/>
</dbReference>
<dbReference type="InterPro" id="IPR001525">
    <property type="entry name" value="C5_MeTfrase"/>
</dbReference>
<dbReference type="InterPro" id="IPR018117">
    <property type="entry name" value="C5_DNA_meth_AS"/>
</dbReference>
<accession>A0A382BQ77</accession>
<name>A0A382BQ77_9ZZZZ</name>
<dbReference type="InterPro" id="IPR029063">
    <property type="entry name" value="SAM-dependent_MTases_sf"/>
</dbReference>
<dbReference type="GO" id="GO:0044027">
    <property type="term" value="P:negative regulation of gene expression via chromosomal CpG island methylation"/>
    <property type="evidence" value="ECO:0007669"/>
    <property type="project" value="TreeGrafter"/>
</dbReference>
<keyword evidence="3" id="KW-0808">Transferase</keyword>
<dbReference type="SUPFAM" id="SSF53335">
    <property type="entry name" value="S-adenosyl-L-methionine-dependent methyltransferases"/>
    <property type="match status" value="1"/>
</dbReference>
<dbReference type="PROSITE" id="PS51679">
    <property type="entry name" value="SAM_MT_C5"/>
    <property type="match status" value="1"/>
</dbReference>
<dbReference type="Pfam" id="PF00145">
    <property type="entry name" value="DNA_methylase"/>
    <property type="match status" value="1"/>
</dbReference>
<gene>
    <name evidence="5" type="ORF">METZ01_LOCUS168613</name>
</gene>
<dbReference type="AlphaFoldDB" id="A0A382BQ77"/>
<dbReference type="PANTHER" id="PTHR10629:SF52">
    <property type="entry name" value="DNA (CYTOSINE-5)-METHYLTRANSFERASE 1"/>
    <property type="match status" value="1"/>
</dbReference>
<reference evidence="5" key="1">
    <citation type="submission" date="2018-05" db="EMBL/GenBank/DDBJ databases">
        <authorList>
            <person name="Lanie J.A."/>
            <person name="Ng W.-L."/>
            <person name="Kazmierczak K.M."/>
            <person name="Andrzejewski T.M."/>
            <person name="Davidsen T.M."/>
            <person name="Wayne K.J."/>
            <person name="Tettelin H."/>
            <person name="Glass J.I."/>
            <person name="Rusch D."/>
            <person name="Podicherti R."/>
            <person name="Tsui H.-C.T."/>
            <person name="Winkler M.E."/>
        </authorList>
    </citation>
    <scope>NUCLEOTIDE SEQUENCE</scope>
</reference>
<dbReference type="PROSITE" id="PS00095">
    <property type="entry name" value="C5_MTASE_2"/>
    <property type="match status" value="1"/>
</dbReference>
<keyword evidence="2" id="KW-0489">Methyltransferase</keyword>
<evidence type="ECO:0000256" key="4">
    <source>
        <dbReference type="ARBA" id="ARBA00022691"/>
    </source>
</evidence>
<dbReference type="InterPro" id="IPR031303">
    <property type="entry name" value="C5_meth_CS"/>
</dbReference>
<dbReference type="Gene3D" id="3.40.50.150">
    <property type="entry name" value="Vaccinia Virus protein VP39"/>
    <property type="match status" value="1"/>
</dbReference>
<dbReference type="PANTHER" id="PTHR10629">
    <property type="entry name" value="CYTOSINE-SPECIFIC METHYLTRANSFERASE"/>
    <property type="match status" value="1"/>
</dbReference>
<evidence type="ECO:0000256" key="2">
    <source>
        <dbReference type="ARBA" id="ARBA00022603"/>
    </source>
</evidence>
<dbReference type="EMBL" id="UINC01030793">
    <property type="protein sequence ID" value="SVB15759.1"/>
    <property type="molecule type" value="Genomic_DNA"/>
</dbReference>
<dbReference type="GO" id="GO:0003886">
    <property type="term" value="F:DNA (cytosine-5-)-methyltransferase activity"/>
    <property type="evidence" value="ECO:0007669"/>
    <property type="project" value="UniProtKB-EC"/>
</dbReference>
<dbReference type="GO" id="GO:0005634">
    <property type="term" value="C:nucleus"/>
    <property type="evidence" value="ECO:0007669"/>
    <property type="project" value="TreeGrafter"/>
</dbReference>
<dbReference type="PROSITE" id="PS00094">
    <property type="entry name" value="C5_MTASE_1"/>
    <property type="match status" value="1"/>
</dbReference>
<organism evidence="5">
    <name type="scientific">marine metagenome</name>
    <dbReference type="NCBI Taxonomy" id="408172"/>
    <lineage>
        <taxon>unclassified sequences</taxon>
        <taxon>metagenomes</taxon>
        <taxon>ecological metagenomes</taxon>
    </lineage>
</organism>
<protein>
    <recommendedName>
        <fullName evidence="1">DNA (cytosine-5-)-methyltransferase</fullName>
        <ecNumber evidence="1">2.1.1.37</ecNumber>
    </recommendedName>
</protein>
<dbReference type="InterPro" id="IPR050390">
    <property type="entry name" value="C5-Methyltransferase"/>
</dbReference>
<proteinExistence type="predicted"/>
<evidence type="ECO:0000313" key="5">
    <source>
        <dbReference type="EMBL" id="SVB15759.1"/>
    </source>
</evidence>
<keyword evidence="4" id="KW-0949">S-adenosyl-L-methionine</keyword>
<dbReference type="EC" id="2.1.1.37" evidence="1"/>
<dbReference type="NCBIfam" id="TIGR00675">
    <property type="entry name" value="dcm"/>
    <property type="match status" value="1"/>
</dbReference>
<dbReference type="Gene3D" id="3.90.120.10">
    <property type="entry name" value="DNA Methylase, subunit A, domain 2"/>
    <property type="match status" value="1"/>
</dbReference>
<dbReference type="GO" id="GO:0003677">
    <property type="term" value="F:DNA binding"/>
    <property type="evidence" value="ECO:0007669"/>
    <property type="project" value="TreeGrafter"/>
</dbReference>
<evidence type="ECO:0000256" key="3">
    <source>
        <dbReference type="ARBA" id="ARBA00022679"/>
    </source>
</evidence>
<evidence type="ECO:0000256" key="1">
    <source>
        <dbReference type="ARBA" id="ARBA00011975"/>
    </source>
</evidence>